<evidence type="ECO:0000313" key="3">
    <source>
        <dbReference type="Proteomes" id="UP000015106"/>
    </source>
</evidence>
<feature type="region of interest" description="Disordered" evidence="1">
    <location>
        <begin position="57"/>
        <end position="77"/>
    </location>
</feature>
<feature type="compositionally biased region" description="Low complexity" evidence="1">
    <location>
        <begin position="58"/>
        <end position="77"/>
    </location>
</feature>
<name>A0A8R7R4X7_TRIUA</name>
<organism evidence="2 3">
    <name type="scientific">Triticum urartu</name>
    <name type="common">Red wild einkorn</name>
    <name type="synonym">Crithodium urartu</name>
    <dbReference type="NCBI Taxonomy" id="4572"/>
    <lineage>
        <taxon>Eukaryota</taxon>
        <taxon>Viridiplantae</taxon>
        <taxon>Streptophyta</taxon>
        <taxon>Embryophyta</taxon>
        <taxon>Tracheophyta</taxon>
        <taxon>Spermatophyta</taxon>
        <taxon>Magnoliopsida</taxon>
        <taxon>Liliopsida</taxon>
        <taxon>Poales</taxon>
        <taxon>Poaceae</taxon>
        <taxon>BOP clade</taxon>
        <taxon>Pooideae</taxon>
        <taxon>Triticodae</taxon>
        <taxon>Triticeae</taxon>
        <taxon>Triticinae</taxon>
        <taxon>Triticum</taxon>
    </lineage>
</organism>
<dbReference type="Gramene" id="TuG1812G0700005304.01.T01">
    <property type="protein sequence ID" value="TuG1812G0700005304.01.T01"/>
    <property type="gene ID" value="TuG1812G0700005304.01"/>
</dbReference>
<proteinExistence type="predicted"/>
<accession>A0A8R7R4X7</accession>
<protein>
    <submittedName>
        <fullName evidence="2">Uncharacterized protein</fullName>
    </submittedName>
</protein>
<dbReference type="Proteomes" id="UP000015106">
    <property type="component" value="Chromosome 7"/>
</dbReference>
<reference evidence="2" key="2">
    <citation type="submission" date="2018-03" db="EMBL/GenBank/DDBJ databases">
        <title>The Triticum urartu genome reveals the dynamic nature of wheat genome evolution.</title>
        <authorList>
            <person name="Ling H."/>
            <person name="Ma B."/>
            <person name="Shi X."/>
            <person name="Liu H."/>
            <person name="Dong L."/>
            <person name="Sun H."/>
            <person name="Cao Y."/>
            <person name="Gao Q."/>
            <person name="Zheng S."/>
            <person name="Li Y."/>
            <person name="Yu Y."/>
            <person name="Du H."/>
            <person name="Qi M."/>
            <person name="Li Y."/>
            <person name="Yu H."/>
            <person name="Cui Y."/>
            <person name="Wang N."/>
            <person name="Chen C."/>
            <person name="Wu H."/>
            <person name="Zhao Y."/>
            <person name="Zhang J."/>
            <person name="Li Y."/>
            <person name="Zhou W."/>
            <person name="Zhang B."/>
            <person name="Hu W."/>
            <person name="Eijk M."/>
            <person name="Tang J."/>
            <person name="Witsenboer H."/>
            <person name="Zhao S."/>
            <person name="Li Z."/>
            <person name="Zhang A."/>
            <person name="Wang D."/>
            <person name="Liang C."/>
        </authorList>
    </citation>
    <scope>NUCLEOTIDE SEQUENCE [LARGE SCALE GENOMIC DNA]</scope>
    <source>
        <strain evidence="2">cv. G1812</strain>
    </source>
</reference>
<sequence>MALVPILVARGGSEGTTGPNLEEELKAILGSSWQQLHTGHVYSCYSVMIQEEDRSVQSSKEVASSDVSAAAPAGSPGTSVAMAVAANDNNAIATTSADNKRRRLHFPQR</sequence>
<evidence type="ECO:0000256" key="1">
    <source>
        <dbReference type="SAM" id="MobiDB-lite"/>
    </source>
</evidence>
<keyword evidence="3" id="KW-1185">Reference proteome</keyword>
<dbReference type="EnsemblPlants" id="TuG1812G0700005304.01.T01">
    <property type="protein sequence ID" value="TuG1812G0700005304.01.T01"/>
    <property type="gene ID" value="TuG1812G0700005304.01"/>
</dbReference>
<reference evidence="2" key="3">
    <citation type="submission" date="2022-06" db="UniProtKB">
        <authorList>
            <consortium name="EnsemblPlants"/>
        </authorList>
    </citation>
    <scope>IDENTIFICATION</scope>
</reference>
<dbReference type="AlphaFoldDB" id="A0A8R7R4X7"/>
<reference evidence="3" key="1">
    <citation type="journal article" date="2013" name="Nature">
        <title>Draft genome of the wheat A-genome progenitor Triticum urartu.</title>
        <authorList>
            <person name="Ling H.Q."/>
            <person name="Zhao S."/>
            <person name="Liu D."/>
            <person name="Wang J."/>
            <person name="Sun H."/>
            <person name="Zhang C."/>
            <person name="Fan H."/>
            <person name="Li D."/>
            <person name="Dong L."/>
            <person name="Tao Y."/>
            <person name="Gao C."/>
            <person name="Wu H."/>
            <person name="Li Y."/>
            <person name="Cui Y."/>
            <person name="Guo X."/>
            <person name="Zheng S."/>
            <person name="Wang B."/>
            <person name="Yu K."/>
            <person name="Liang Q."/>
            <person name="Yang W."/>
            <person name="Lou X."/>
            <person name="Chen J."/>
            <person name="Feng M."/>
            <person name="Jian J."/>
            <person name="Zhang X."/>
            <person name="Luo G."/>
            <person name="Jiang Y."/>
            <person name="Liu J."/>
            <person name="Wang Z."/>
            <person name="Sha Y."/>
            <person name="Zhang B."/>
            <person name="Wu H."/>
            <person name="Tang D."/>
            <person name="Shen Q."/>
            <person name="Xue P."/>
            <person name="Zou S."/>
            <person name="Wang X."/>
            <person name="Liu X."/>
            <person name="Wang F."/>
            <person name="Yang Y."/>
            <person name="An X."/>
            <person name="Dong Z."/>
            <person name="Zhang K."/>
            <person name="Zhang X."/>
            <person name="Luo M.C."/>
            <person name="Dvorak J."/>
            <person name="Tong Y."/>
            <person name="Wang J."/>
            <person name="Yang H."/>
            <person name="Li Z."/>
            <person name="Wang D."/>
            <person name="Zhang A."/>
            <person name="Wang J."/>
        </authorList>
    </citation>
    <scope>NUCLEOTIDE SEQUENCE</scope>
    <source>
        <strain evidence="3">cv. G1812</strain>
    </source>
</reference>
<evidence type="ECO:0000313" key="2">
    <source>
        <dbReference type="EnsemblPlants" id="TuG1812G0700005304.01.T01"/>
    </source>
</evidence>